<evidence type="ECO:0000313" key="3">
    <source>
        <dbReference type="EMBL" id="SAK70611.1"/>
    </source>
</evidence>
<reference evidence="3" key="1">
    <citation type="submission" date="2016-01" db="EMBL/GenBank/DDBJ databases">
        <authorList>
            <person name="Peeters C."/>
        </authorList>
    </citation>
    <scope>NUCLEOTIDE SEQUENCE</scope>
    <source>
        <strain evidence="3">LMG 29322</strain>
    </source>
</reference>
<gene>
    <name evidence="3" type="ORF">AWB79_03827</name>
</gene>
<dbReference type="RefSeq" id="WP_061168992.1">
    <property type="nucleotide sequence ID" value="NZ_FCOA02000012.1"/>
</dbReference>
<evidence type="ECO:0000313" key="4">
    <source>
        <dbReference type="Proteomes" id="UP000054851"/>
    </source>
</evidence>
<dbReference type="Pfam" id="PF01075">
    <property type="entry name" value="Glyco_transf_9"/>
    <property type="match status" value="1"/>
</dbReference>
<dbReference type="STRING" id="1777140.AWB79_03827"/>
<dbReference type="Proteomes" id="UP000054851">
    <property type="component" value="Unassembled WGS sequence"/>
</dbReference>
<dbReference type="AlphaFoldDB" id="A0A158BKP5"/>
<comment type="caution">
    <text evidence="3">The sequence shown here is derived from an EMBL/GenBank/DDBJ whole genome shotgun (WGS) entry which is preliminary data.</text>
</comment>
<dbReference type="OrthoDB" id="8581113at2"/>
<dbReference type="InterPro" id="IPR051199">
    <property type="entry name" value="LPS_LOS_Heptosyltrfase"/>
</dbReference>
<sequence length="345" mass="37531">MTTLDDVHALTHAGTLLSADGEIVAPYDLEVAHADASGFSTLPADVLNAGREPFDADYAHARRVHLINAFGVTLGDSIIGLTALGALKRRHPHIAWTIYRPARAPRYVRRLYELAAPLFDACADLPVALSSLPADEPKIDIGNHLFWPGFATMPMIDFFLWALGVAPESVAAHQKRNRWLAEVPLGAPTHEPYVLFCPDASTPIRSIPAAARARIVARLADEFGIDVYGFGALDHPRYRDIAPLCIDTSDFLAWIGHARHVVTADTAALHIAAGFDVPTTAFFTTIPAHLRARDYANCAAIEFALPHLEGMHASARAADLQALERAYRDYDWAAMPLARAAPDIV</sequence>
<keyword evidence="4" id="KW-1185">Reference proteome</keyword>
<dbReference type="GO" id="GO:0009244">
    <property type="term" value="P:lipopolysaccharide core region biosynthetic process"/>
    <property type="evidence" value="ECO:0007669"/>
    <property type="project" value="TreeGrafter"/>
</dbReference>
<protein>
    <submittedName>
        <fullName evidence="3">Glycosyltransferase family 9 (Heptosyltransferase)</fullName>
    </submittedName>
</protein>
<accession>A0A158BKP5</accession>
<keyword evidence="2" id="KW-0808">Transferase</keyword>
<organism evidence="3 4">
    <name type="scientific">Caballeronia hypogeia</name>
    <dbReference type="NCBI Taxonomy" id="1777140"/>
    <lineage>
        <taxon>Bacteria</taxon>
        <taxon>Pseudomonadati</taxon>
        <taxon>Pseudomonadota</taxon>
        <taxon>Betaproteobacteria</taxon>
        <taxon>Burkholderiales</taxon>
        <taxon>Burkholderiaceae</taxon>
        <taxon>Caballeronia</taxon>
    </lineage>
</organism>
<evidence type="ECO:0000256" key="1">
    <source>
        <dbReference type="ARBA" id="ARBA00022676"/>
    </source>
</evidence>
<dbReference type="EMBL" id="FCOA02000012">
    <property type="protein sequence ID" value="SAK70611.1"/>
    <property type="molecule type" value="Genomic_DNA"/>
</dbReference>
<dbReference type="PANTHER" id="PTHR30160">
    <property type="entry name" value="TETRAACYLDISACCHARIDE 4'-KINASE-RELATED"/>
    <property type="match status" value="1"/>
</dbReference>
<dbReference type="GO" id="GO:0008713">
    <property type="term" value="F:ADP-heptose-lipopolysaccharide heptosyltransferase activity"/>
    <property type="evidence" value="ECO:0007669"/>
    <property type="project" value="TreeGrafter"/>
</dbReference>
<dbReference type="SUPFAM" id="SSF53756">
    <property type="entry name" value="UDP-Glycosyltransferase/glycogen phosphorylase"/>
    <property type="match status" value="1"/>
</dbReference>
<dbReference type="GO" id="GO:0005829">
    <property type="term" value="C:cytosol"/>
    <property type="evidence" value="ECO:0007669"/>
    <property type="project" value="TreeGrafter"/>
</dbReference>
<proteinExistence type="predicted"/>
<dbReference type="InterPro" id="IPR002201">
    <property type="entry name" value="Glyco_trans_9"/>
</dbReference>
<name>A0A158BKP5_9BURK</name>
<keyword evidence="1" id="KW-0328">Glycosyltransferase</keyword>
<evidence type="ECO:0000256" key="2">
    <source>
        <dbReference type="ARBA" id="ARBA00022679"/>
    </source>
</evidence>
<dbReference type="Gene3D" id="3.40.50.2000">
    <property type="entry name" value="Glycogen Phosphorylase B"/>
    <property type="match status" value="1"/>
</dbReference>